<evidence type="ECO:0000313" key="4">
    <source>
        <dbReference type="Proteomes" id="UP000662888"/>
    </source>
</evidence>
<keyword evidence="1" id="KW-0812">Transmembrane</keyword>
<proteinExistence type="predicted"/>
<dbReference type="InterPro" id="IPR021994">
    <property type="entry name" value="DUF3592"/>
</dbReference>
<name>A0AA49A9L9_9BURK</name>
<sequence length="166" mass="18172">MIDVELAPFVSAPQNGSGNMTFQLLAACVTAALAAAATLTFLMRLRQSWEARSWPSASAVILTSEAEKLDADGAYRAAVTYRYTVDGCDYVGTQLAFTGIMDNKTQPRAERVIAKYPPGATVPAYYCPRQPADAVLERGINPAVTRMFVFSIFIVAITWIRYLHLL</sequence>
<dbReference type="RefSeq" id="WP_206090991.1">
    <property type="nucleotide sequence ID" value="NZ_CP065053.1"/>
</dbReference>
<evidence type="ECO:0000313" key="3">
    <source>
        <dbReference type="EMBL" id="QPI51391.1"/>
    </source>
</evidence>
<dbReference type="Pfam" id="PF12158">
    <property type="entry name" value="DUF3592"/>
    <property type="match status" value="1"/>
</dbReference>
<reference evidence="3 4" key="1">
    <citation type="submission" date="2020-11" db="EMBL/GenBank/DDBJ databases">
        <authorList>
            <person name="Sun Q."/>
        </authorList>
    </citation>
    <scope>NUCLEOTIDE SEQUENCE [LARGE SCALE GENOMIC DNA]</scope>
    <source>
        <strain evidence="3 4">P8398</strain>
    </source>
</reference>
<gene>
    <name evidence="3" type="ORF">IV454_07695</name>
</gene>
<keyword evidence="1" id="KW-1133">Transmembrane helix</keyword>
<feature type="transmembrane region" description="Helical" evidence="1">
    <location>
        <begin position="147"/>
        <end position="164"/>
    </location>
</feature>
<organism evidence="3 4">
    <name type="scientific">Massilia antarctica</name>
    <dbReference type="NCBI Taxonomy" id="2765360"/>
    <lineage>
        <taxon>Bacteria</taxon>
        <taxon>Pseudomonadati</taxon>
        <taxon>Pseudomonadota</taxon>
        <taxon>Betaproteobacteria</taxon>
        <taxon>Burkholderiales</taxon>
        <taxon>Oxalobacteraceae</taxon>
        <taxon>Telluria group</taxon>
        <taxon>Massilia</taxon>
    </lineage>
</organism>
<keyword evidence="4" id="KW-1185">Reference proteome</keyword>
<feature type="domain" description="DUF3592" evidence="2">
    <location>
        <begin position="59"/>
        <end position="140"/>
    </location>
</feature>
<dbReference type="EMBL" id="CP065053">
    <property type="protein sequence ID" value="QPI51391.1"/>
    <property type="molecule type" value="Genomic_DNA"/>
</dbReference>
<protein>
    <submittedName>
        <fullName evidence="3">DUF3592 domain-containing protein</fullName>
    </submittedName>
</protein>
<accession>A0AA49A9L9</accession>
<keyword evidence="1" id="KW-0472">Membrane</keyword>
<dbReference type="Proteomes" id="UP000662888">
    <property type="component" value="Chromosome"/>
</dbReference>
<evidence type="ECO:0000259" key="2">
    <source>
        <dbReference type="Pfam" id="PF12158"/>
    </source>
</evidence>
<evidence type="ECO:0000256" key="1">
    <source>
        <dbReference type="SAM" id="Phobius"/>
    </source>
</evidence>
<feature type="transmembrane region" description="Helical" evidence="1">
    <location>
        <begin position="20"/>
        <end position="42"/>
    </location>
</feature>